<evidence type="ECO:0000256" key="2">
    <source>
        <dbReference type="ARBA" id="ARBA00022801"/>
    </source>
</evidence>
<keyword evidence="6" id="KW-1185">Reference proteome</keyword>
<dbReference type="InterPro" id="IPR017853">
    <property type="entry name" value="GH"/>
</dbReference>
<dbReference type="Gene3D" id="3.40.50.1700">
    <property type="entry name" value="Glycoside hydrolase family 3 C-terminal domain"/>
    <property type="match status" value="1"/>
</dbReference>
<accession>A0ABU1BHY7</accession>
<name>A0ABU1BHY7_PSEHA</name>
<dbReference type="InterPro" id="IPR019800">
    <property type="entry name" value="Glyco_hydro_3_AS"/>
</dbReference>
<organism evidence="5 6">
    <name type="scientific">Pseudoalteromonas haloplanktis</name>
    <name type="common">Alteromonas haloplanktis</name>
    <dbReference type="NCBI Taxonomy" id="228"/>
    <lineage>
        <taxon>Bacteria</taxon>
        <taxon>Pseudomonadati</taxon>
        <taxon>Pseudomonadota</taxon>
        <taxon>Gammaproteobacteria</taxon>
        <taxon>Alteromonadales</taxon>
        <taxon>Pseudoalteromonadaceae</taxon>
        <taxon>Pseudoalteromonas</taxon>
    </lineage>
</organism>
<reference evidence="5 6" key="1">
    <citation type="submission" date="2023-08" db="EMBL/GenBank/DDBJ databases">
        <title>Pseudoalteromonas haloplanktis LL1 genome.</title>
        <authorList>
            <person name="Wu S."/>
        </authorList>
    </citation>
    <scope>NUCLEOTIDE SEQUENCE [LARGE SCALE GENOMIC DNA]</scope>
    <source>
        <strain evidence="5 6">LL1</strain>
    </source>
</reference>
<proteinExistence type="inferred from homology"/>
<dbReference type="EMBL" id="JAVIFY010000013">
    <property type="protein sequence ID" value="MDQ9093207.1"/>
    <property type="molecule type" value="Genomic_DNA"/>
</dbReference>
<dbReference type="InterPro" id="IPR036962">
    <property type="entry name" value="Glyco_hydro_3_N_sf"/>
</dbReference>
<dbReference type="InterPro" id="IPR036881">
    <property type="entry name" value="Glyco_hydro_3_C_sf"/>
</dbReference>
<evidence type="ECO:0000256" key="1">
    <source>
        <dbReference type="ARBA" id="ARBA00005336"/>
    </source>
</evidence>
<evidence type="ECO:0000259" key="4">
    <source>
        <dbReference type="Pfam" id="PF00933"/>
    </source>
</evidence>
<dbReference type="GO" id="GO:0016798">
    <property type="term" value="F:hydrolase activity, acting on glycosyl bonds"/>
    <property type="evidence" value="ECO:0007669"/>
    <property type="project" value="UniProtKB-KW"/>
</dbReference>
<dbReference type="InterPro" id="IPR050226">
    <property type="entry name" value="NagZ_Beta-hexosaminidase"/>
</dbReference>
<dbReference type="PANTHER" id="PTHR30480:SF16">
    <property type="entry name" value="GLYCOSIDE HYDROLASE FAMILY 3 DOMAIN PROTEIN"/>
    <property type="match status" value="1"/>
</dbReference>
<gene>
    <name evidence="5" type="ORF">RC083_16645</name>
</gene>
<keyword evidence="2 5" id="KW-0378">Hydrolase</keyword>
<dbReference type="Pfam" id="PF00933">
    <property type="entry name" value="Glyco_hydro_3"/>
    <property type="match status" value="1"/>
</dbReference>
<dbReference type="RefSeq" id="WP_309039451.1">
    <property type="nucleotide sequence ID" value="NZ_JAVIFY010000013.1"/>
</dbReference>
<dbReference type="PANTHER" id="PTHR30480">
    <property type="entry name" value="BETA-HEXOSAMINIDASE-RELATED"/>
    <property type="match status" value="1"/>
</dbReference>
<dbReference type="PROSITE" id="PS00775">
    <property type="entry name" value="GLYCOSYL_HYDROL_F3"/>
    <property type="match status" value="1"/>
</dbReference>
<keyword evidence="3 5" id="KW-0326">Glycosidase</keyword>
<dbReference type="SUPFAM" id="SSF51445">
    <property type="entry name" value="(Trans)glycosidases"/>
    <property type="match status" value="1"/>
</dbReference>
<dbReference type="InterPro" id="IPR001764">
    <property type="entry name" value="Glyco_hydro_3_N"/>
</dbReference>
<comment type="caution">
    <text evidence="5">The sequence shown here is derived from an EMBL/GenBank/DDBJ whole genome shotgun (WGS) entry which is preliminary data.</text>
</comment>
<evidence type="ECO:0000313" key="5">
    <source>
        <dbReference type="EMBL" id="MDQ9093207.1"/>
    </source>
</evidence>
<comment type="similarity">
    <text evidence="1">Belongs to the glycosyl hydrolase 3 family.</text>
</comment>
<feature type="domain" description="Glycoside hydrolase family 3 N-terminal" evidence="4">
    <location>
        <begin position="16"/>
        <end position="346"/>
    </location>
</feature>
<evidence type="ECO:0000256" key="3">
    <source>
        <dbReference type="ARBA" id="ARBA00023295"/>
    </source>
</evidence>
<dbReference type="EC" id="3.2.1.-" evidence="5"/>
<protein>
    <submittedName>
        <fullName evidence="5">Glycoside hydrolase family 3 protein</fullName>
        <ecNumber evidence="5">3.2.1.-</ecNumber>
    </submittedName>
</protein>
<sequence length="535" mass="58687">MKLTNKIKQLLNSLPIEEKVGQLFVLAFAGEDYDYALQLVKQYHVGGFYITDDNAHDIRSATQLAATLQQQAALRACDAPLLLAVDQEGAWGILTQQTDVGPGNLALGKANDIKLTEQMYRVFAEQMQAIGYNTLLSPCADVNANPRNPIIGQRAFGETANLVSEHVSSAVRGILNTDNFACAKHFPGHGDTHTDSHQALPVVDKSLATLLAEDLAPFIAAIDAGVSMIMTSHINYPQIDPQYPATLSHTILTDILKHQLGFKGLIITDSMNMWAMRKNYQPAQAAILALQAGAHLIMLSEEHYENSTTPYKQIQAQTIQGVIDAVKCNALDITVIDRALEHVLRVKYSGLKAQATTMTSTESACKAIATTAAKQAVQIVRNTHQHWPLQDPHYYLAFAADPKGYDSLVNARGIGPNDPRSAREVILANLNSVKRQFTAVSFVEFKQLLNAEAQLKTADKIVIVTEDYPLPGEQFDVVAQTQRVQQALALWPEQVIVVAMRSDYELADYANLGTYVCAYSSRPISAQHIARLLSQ</sequence>
<evidence type="ECO:0000313" key="6">
    <source>
        <dbReference type="Proteomes" id="UP001226574"/>
    </source>
</evidence>
<dbReference type="Gene3D" id="3.20.20.300">
    <property type="entry name" value="Glycoside hydrolase, family 3, N-terminal domain"/>
    <property type="match status" value="1"/>
</dbReference>
<dbReference type="Proteomes" id="UP001226574">
    <property type="component" value="Unassembled WGS sequence"/>
</dbReference>